<organism evidence="1 2">
    <name type="scientific">Phytophthora cactorum</name>
    <dbReference type="NCBI Taxonomy" id="29920"/>
    <lineage>
        <taxon>Eukaryota</taxon>
        <taxon>Sar</taxon>
        <taxon>Stramenopiles</taxon>
        <taxon>Oomycota</taxon>
        <taxon>Peronosporomycetes</taxon>
        <taxon>Peronosporales</taxon>
        <taxon>Peronosporaceae</taxon>
        <taxon>Phytophthora</taxon>
    </lineage>
</organism>
<gene>
    <name evidence="1" type="ORF">PC129_g14769</name>
</gene>
<dbReference type="AlphaFoldDB" id="A0A8T1LIA9"/>
<reference evidence="1" key="1">
    <citation type="submission" date="2018-05" db="EMBL/GenBank/DDBJ databases">
        <title>Effector identification in a new, highly contiguous assembly of the strawberry crown rot pathogen Phytophthora cactorum.</title>
        <authorList>
            <person name="Armitage A.D."/>
            <person name="Nellist C.F."/>
            <person name="Bates H."/>
            <person name="Vickerstaff R.J."/>
            <person name="Harrison R.J."/>
        </authorList>
    </citation>
    <scope>NUCLEOTIDE SEQUENCE</scope>
    <source>
        <strain evidence="1">P421</strain>
    </source>
</reference>
<name>A0A8T1LIA9_9STRA</name>
<evidence type="ECO:0000313" key="1">
    <source>
        <dbReference type="EMBL" id="KAG3214305.1"/>
    </source>
</evidence>
<proteinExistence type="predicted"/>
<accession>A0A8T1LIA9</accession>
<comment type="caution">
    <text evidence="1">The sequence shown here is derived from an EMBL/GenBank/DDBJ whole genome shotgun (WGS) entry which is preliminary data.</text>
</comment>
<protein>
    <submittedName>
        <fullName evidence="1">Uncharacterized protein</fullName>
    </submittedName>
</protein>
<evidence type="ECO:0000313" key="2">
    <source>
        <dbReference type="Proteomes" id="UP000760860"/>
    </source>
</evidence>
<dbReference type="EMBL" id="RCMV01000650">
    <property type="protein sequence ID" value="KAG3214305.1"/>
    <property type="molecule type" value="Genomic_DNA"/>
</dbReference>
<sequence length="73" mass="7928">MTDLTDLLPIPVIAQPGPIVVPELRLPCDESPRPANEEVSYMSSSCGGIGAGQRCLPRKDSFLLIARAQFLIY</sequence>
<dbReference type="Proteomes" id="UP000760860">
    <property type="component" value="Unassembled WGS sequence"/>
</dbReference>